<dbReference type="PANTHER" id="PTHR16684">
    <property type="entry name" value="CENTROMERE PROTEIN C"/>
    <property type="match status" value="1"/>
</dbReference>
<dbReference type="InterPro" id="IPR014710">
    <property type="entry name" value="RmlC-like_jellyroll"/>
</dbReference>
<keyword evidence="8" id="KW-1185">Reference proteome</keyword>
<comment type="similarity">
    <text evidence="2">Belongs to the CENP-C/MIF2 family.</text>
</comment>
<gene>
    <name evidence="7" type="ORF">KASA_0J01353G</name>
</gene>
<dbReference type="InterPro" id="IPR011051">
    <property type="entry name" value="RmlC_Cupin_sf"/>
</dbReference>
<evidence type="ECO:0000313" key="8">
    <source>
        <dbReference type="Proteomes" id="UP000196158"/>
    </source>
</evidence>
<feature type="compositionally biased region" description="Polar residues" evidence="5">
    <location>
        <begin position="146"/>
        <end position="158"/>
    </location>
</feature>
<dbReference type="AlphaFoldDB" id="A0A1X7R9A1"/>
<evidence type="ECO:0000259" key="6">
    <source>
        <dbReference type="Pfam" id="PF11699"/>
    </source>
</evidence>
<dbReference type="InterPro" id="IPR025974">
    <property type="entry name" value="Mif2/CENP-C_cupin"/>
</dbReference>
<dbReference type="GO" id="GO:0005634">
    <property type="term" value="C:nucleus"/>
    <property type="evidence" value="ECO:0007669"/>
    <property type="project" value="UniProtKB-SubCell"/>
</dbReference>
<dbReference type="EMBL" id="FXLY01000009">
    <property type="protein sequence ID" value="SMN21816.1"/>
    <property type="molecule type" value="Genomic_DNA"/>
</dbReference>
<protein>
    <submittedName>
        <fullName evidence="7">Similar to Saccharomyces cerevisiae YKL089W MIF2 Kinetochore protein with homology to human CENP-C</fullName>
    </submittedName>
</protein>
<evidence type="ECO:0000256" key="1">
    <source>
        <dbReference type="ARBA" id="ARBA00004123"/>
    </source>
</evidence>
<feature type="compositionally biased region" description="Basic and acidic residues" evidence="5">
    <location>
        <begin position="256"/>
        <end position="267"/>
    </location>
</feature>
<feature type="compositionally biased region" description="Polar residues" evidence="5">
    <location>
        <begin position="71"/>
        <end position="97"/>
    </location>
</feature>
<proteinExistence type="inferred from homology"/>
<evidence type="ECO:0000256" key="4">
    <source>
        <dbReference type="ARBA" id="ARBA00023242"/>
    </source>
</evidence>
<keyword evidence="4" id="KW-0539">Nucleus</keyword>
<organism evidence="7 8">
    <name type="scientific">Maudiozyma saulgeensis</name>
    <dbReference type="NCBI Taxonomy" id="1789683"/>
    <lineage>
        <taxon>Eukaryota</taxon>
        <taxon>Fungi</taxon>
        <taxon>Dikarya</taxon>
        <taxon>Ascomycota</taxon>
        <taxon>Saccharomycotina</taxon>
        <taxon>Saccharomycetes</taxon>
        <taxon>Saccharomycetales</taxon>
        <taxon>Saccharomycetaceae</taxon>
        <taxon>Maudiozyma</taxon>
    </lineage>
</organism>
<dbReference type="GO" id="GO:0000776">
    <property type="term" value="C:kinetochore"/>
    <property type="evidence" value="ECO:0007669"/>
    <property type="project" value="InterPro"/>
</dbReference>
<dbReference type="PANTHER" id="PTHR16684:SF11">
    <property type="entry name" value="CENTROMERE PROTEIN C"/>
    <property type="match status" value="1"/>
</dbReference>
<accession>A0A1X7R9A1</accession>
<dbReference type="Proteomes" id="UP000196158">
    <property type="component" value="Unassembled WGS sequence"/>
</dbReference>
<feature type="region of interest" description="Disordered" evidence="5">
    <location>
        <begin position="63"/>
        <end position="158"/>
    </location>
</feature>
<feature type="region of interest" description="Disordered" evidence="5">
    <location>
        <begin position="256"/>
        <end position="282"/>
    </location>
</feature>
<dbReference type="InterPro" id="IPR028386">
    <property type="entry name" value="CENP-C/Mif2/cnp3"/>
</dbReference>
<dbReference type="GO" id="GO:0051382">
    <property type="term" value="P:kinetochore assembly"/>
    <property type="evidence" value="ECO:0007669"/>
    <property type="project" value="InterPro"/>
</dbReference>
<dbReference type="Pfam" id="PF11699">
    <property type="entry name" value="CENP-C_C"/>
    <property type="match status" value="1"/>
</dbReference>
<reference evidence="7 8" key="1">
    <citation type="submission" date="2017-04" db="EMBL/GenBank/DDBJ databases">
        <authorList>
            <person name="Afonso C.L."/>
            <person name="Miller P.J."/>
            <person name="Scott M.A."/>
            <person name="Spackman E."/>
            <person name="Goraichik I."/>
            <person name="Dimitrov K.M."/>
            <person name="Suarez D.L."/>
            <person name="Swayne D.E."/>
        </authorList>
    </citation>
    <scope>NUCLEOTIDE SEQUENCE [LARGE SCALE GENOMIC DNA]</scope>
</reference>
<feature type="domain" description="Mif2/CENP-C cupin" evidence="6">
    <location>
        <begin position="342"/>
        <end position="424"/>
    </location>
</feature>
<feature type="compositionally biased region" description="Basic and acidic residues" evidence="5">
    <location>
        <begin position="99"/>
        <end position="112"/>
    </location>
</feature>
<dbReference type="GO" id="GO:0051455">
    <property type="term" value="P:spindle attachment to meiosis I kinetochore"/>
    <property type="evidence" value="ECO:0007669"/>
    <property type="project" value="TreeGrafter"/>
</dbReference>
<dbReference type="GO" id="GO:0051315">
    <property type="term" value="P:attachment of mitotic spindle microtubules to kinetochore"/>
    <property type="evidence" value="ECO:0007669"/>
    <property type="project" value="TreeGrafter"/>
</dbReference>
<keyword evidence="3" id="KW-0238">DNA-binding</keyword>
<comment type="subcellular location">
    <subcellularLocation>
        <location evidence="1">Nucleus</location>
    </subcellularLocation>
</comment>
<evidence type="ECO:0000313" key="7">
    <source>
        <dbReference type="EMBL" id="SMN21816.1"/>
    </source>
</evidence>
<evidence type="ECO:0000256" key="2">
    <source>
        <dbReference type="ARBA" id="ARBA00010291"/>
    </source>
</evidence>
<dbReference type="Gene3D" id="2.60.120.10">
    <property type="entry name" value="Jelly Rolls"/>
    <property type="match status" value="1"/>
</dbReference>
<dbReference type="GO" id="GO:0019237">
    <property type="term" value="F:centromeric DNA binding"/>
    <property type="evidence" value="ECO:0007669"/>
    <property type="project" value="InterPro"/>
</dbReference>
<evidence type="ECO:0000256" key="3">
    <source>
        <dbReference type="ARBA" id="ARBA00023125"/>
    </source>
</evidence>
<dbReference type="STRING" id="1789683.A0A1X7R9A1"/>
<name>A0A1X7R9A1_9SACH</name>
<dbReference type="OrthoDB" id="1939643at2759"/>
<evidence type="ECO:0000256" key="5">
    <source>
        <dbReference type="SAM" id="MobiDB-lite"/>
    </source>
</evidence>
<dbReference type="SUPFAM" id="SSF51182">
    <property type="entry name" value="RmlC-like cupins"/>
    <property type="match status" value="1"/>
</dbReference>
<sequence>MDCMEWGKRSRKTGWVPTRSIQKDEHSMENIDEFFNVTETSGLMESPVKNTLTHSRENVLRQYTPAEMNKQKMTTYSKPSVKDPSQSFEIPQLNLTTELKLDKSTDNNDKQSYETNYNLESENEISLDDADGKSKGSINIPDLRSSRSSDIPQSDTSFNTSENALLEEEIQARNPEIASGNIFDAVSEDIEIVHNDSVDEEYNSRDFIRPTGRIRKSKRIRIPKLDYWRNERIVYKRNNSQQALDIEKIITFAEQEQKKTNKKRSTEKSNNNHNSKRGCFSPKNISLNHDTAAQWLNDGIFNVKFQNGSAKSEAASTVIAMAPEFQQVRKTKNSRFNSYSIDTLFDDQSNFSSGNLTFPKNGIKSEDNTGGCFVTFHVTKGSLKAWIDGQSFICPTGTTFQIPAFKSYKFENISDKETTLFFVQVISQNNVPPPEEDTLDYSSDNI</sequence>